<feature type="transmembrane region" description="Helical" evidence="1">
    <location>
        <begin position="76"/>
        <end position="98"/>
    </location>
</feature>
<keyword evidence="4" id="KW-1185">Reference proteome</keyword>
<dbReference type="InterPro" id="IPR010559">
    <property type="entry name" value="Sig_transdc_His_kin_internal"/>
</dbReference>
<dbReference type="EMBL" id="JAYKLX010000001">
    <property type="protein sequence ID" value="MEB3343905.1"/>
    <property type="molecule type" value="Genomic_DNA"/>
</dbReference>
<keyword evidence="1" id="KW-0812">Transmembrane</keyword>
<evidence type="ECO:0000256" key="1">
    <source>
        <dbReference type="SAM" id="Phobius"/>
    </source>
</evidence>
<dbReference type="RefSeq" id="WP_324177959.1">
    <property type="nucleotide sequence ID" value="NZ_BAABAW010000001.1"/>
</dbReference>
<feature type="transmembrane region" description="Helical" evidence="1">
    <location>
        <begin position="118"/>
        <end position="144"/>
    </location>
</feature>
<dbReference type="Gene3D" id="3.30.565.10">
    <property type="entry name" value="Histidine kinase-like ATPase, C-terminal domain"/>
    <property type="match status" value="1"/>
</dbReference>
<dbReference type="Proteomes" id="UP001327027">
    <property type="component" value="Unassembled WGS sequence"/>
</dbReference>
<dbReference type="PANTHER" id="PTHR34220:SF7">
    <property type="entry name" value="SENSOR HISTIDINE KINASE YPDA"/>
    <property type="match status" value="1"/>
</dbReference>
<dbReference type="InterPro" id="IPR050640">
    <property type="entry name" value="Bact_2-comp_sensor_kinase"/>
</dbReference>
<dbReference type="Pfam" id="PF06580">
    <property type="entry name" value="His_kinase"/>
    <property type="match status" value="1"/>
</dbReference>
<protein>
    <submittedName>
        <fullName evidence="3">Histidine kinase</fullName>
    </submittedName>
</protein>
<gene>
    <name evidence="3" type="ORF">U6A24_00450</name>
</gene>
<dbReference type="InterPro" id="IPR036890">
    <property type="entry name" value="HATPase_C_sf"/>
</dbReference>
<comment type="caution">
    <text evidence="3">The sequence shown here is derived from an EMBL/GenBank/DDBJ whole genome shotgun (WGS) entry which is preliminary data.</text>
</comment>
<evidence type="ECO:0000313" key="3">
    <source>
        <dbReference type="EMBL" id="MEB3343905.1"/>
    </source>
</evidence>
<feature type="transmembrane region" description="Helical" evidence="1">
    <location>
        <begin position="43"/>
        <end position="64"/>
    </location>
</feature>
<keyword evidence="3" id="KW-0418">Kinase</keyword>
<name>A0ABU5ZP37_9FLAO</name>
<dbReference type="PANTHER" id="PTHR34220">
    <property type="entry name" value="SENSOR HISTIDINE KINASE YPDA"/>
    <property type="match status" value="1"/>
</dbReference>
<keyword evidence="1" id="KW-0472">Membrane</keyword>
<keyword evidence="3" id="KW-0808">Transferase</keyword>
<feature type="transmembrane region" description="Helical" evidence="1">
    <location>
        <begin position="12"/>
        <end position="31"/>
    </location>
</feature>
<reference evidence="3 4" key="1">
    <citation type="journal article" date="2013" name="Int. J. Syst. Evol. Microbiol.">
        <title>Aquimarina gracilis sp. nov., isolated from the gut microflora of a mussel, Mytilus coruscus, and emended description of Aquimarina spongiae.</title>
        <authorList>
            <person name="Park S.C."/>
            <person name="Choe H.N."/>
            <person name="Baik K.S."/>
            <person name="Seong C.N."/>
        </authorList>
    </citation>
    <scope>NUCLEOTIDE SEQUENCE [LARGE SCALE GENOMIC DNA]</scope>
    <source>
        <strain evidence="3 4">PSC32</strain>
    </source>
</reference>
<accession>A0ABU5ZP37</accession>
<sequence length="358" mass="41769">MSSQKQTTINKIVASFIWVVAALFTSTFLYLKTREAGDSESWLKLFLVQLAVWSVWGLLSPIIFRLGKRFRIDKQTYYAGILIHLLFATIIVLLYLSVYSGIWNLVDDEPFYWKNFLIYFKIFFLNLFHWHFFIYMAIIGIAHAQQYYQELEHKRQESLALEKQLLLSELNTLKAQLSPHFLFNTINNVIGTIEQKKHQEAIGMLIKLGEFLRSILEDTKHKLIPLEKELFYINQYLEIEKFRNQELQIEIHKNEGCLQFLVPSFLLQPIVENAIKHGISKKKTANLIEIGMECETNSLKLWVYNEGPNVLKTEQDSFGIGLTNTISRLKNTYDHQASFELLSVNDGVIAEVKLPMKH</sequence>
<dbReference type="SUPFAM" id="SSF55874">
    <property type="entry name" value="ATPase domain of HSP90 chaperone/DNA topoisomerase II/histidine kinase"/>
    <property type="match status" value="1"/>
</dbReference>
<feature type="domain" description="Signal transduction histidine kinase internal region" evidence="2">
    <location>
        <begin position="169"/>
        <end position="245"/>
    </location>
</feature>
<keyword evidence="1" id="KW-1133">Transmembrane helix</keyword>
<organism evidence="3 4">
    <name type="scientific">Aquimarina gracilis</name>
    <dbReference type="NCBI Taxonomy" id="874422"/>
    <lineage>
        <taxon>Bacteria</taxon>
        <taxon>Pseudomonadati</taxon>
        <taxon>Bacteroidota</taxon>
        <taxon>Flavobacteriia</taxon>
        <taxon>Flavobacteriales</taxon>
        <taxon>Flavobacteriaceae</taxon>
        <taxon>Aquimarina</taxon>
    </lineage>
</organism>
<evidence type="ECO:0000259" key="2">
    <source>
        <dbReference type="Pfam" id="PF06580"/>
    </source>
</evidence>
<proteinExistence type="predicted"/>
<evidence type="ECO:0000313" key="4">
    <source>
        <dbReference type="Proteomes" id="UP001327027"/>
    </source>
</evidence>
<dbReference type="GO" id="GO:0016301">
    <property type="term" value="F:kinase activity"/>
    <property type="evidence" value="ECO:0007669"/>
    <property type="project" value="UniProtKB-KW"/>
</dbReference>